<sequence length="444" mass="50438">MDNRKKASSNVDRYGKKKSSTSSSRLMMGVDESYAAPSGLTNQRTDSAKSREINKIQTLKEENEKLKQEIEELRSLYTQLITDKKQEKFEERRVQILKAQIIQLERQILLHSEGLSSRSKILLEVENSMSAVTGQLRDLLATETRGPVVSLERSQLTNLIENIESSRHKLYKNIECYSADNVSKPLLFMDPFCKETYQDSINVLDVCSGSTNHINLKQVAKLESKLFHLHHKLYSLQQSMELCPTSSNLELNSEHLSHQLVNCKQLLDGCCHDLLCLSILIPAAPWAVLHRPALGEFTSEKIMKSLPNFVKSQQQQGRIVIEALIKAVNYSLEVGNQKLHSIVESLTPMAESNDGQGDSERLSTLSEFCTEFFTSLDKVHEESVRKHKKQTKKVEQLEQQESDILKETLLVMEEVRIKKEEEVKRKSVSGKEKLGASVKESPPK</sequence>
<feature type="coiled-coil region" evidence="1">
    <location>
        <begin position="49"/>
        <end position="107"/>
    </location>
</feature>
<evidence type="ECO:0000256" key="1">
    <source>
        <dbReference type="SAM" id="Coils"/>
    </source>
</evidence>
<keyword evidence="1" id="KW-0175">Coiled coil</keyword>
<gene>
    <name evidence="4" type="primary">LOC102808904</name>
</gene>
<accession>A0ABM0M5B3</accession>
<dbReference type="Proteomes" id="UP000694865">
    <property type="component" value="Unplaced"/>
</dbReference>
<feature type="compositionally biased region" description="Basic and acidic residues" evidence="2">
    <location>
        <begin position="421"/>
        <end position="434"/>
    </location>
</feature>
<protein>
    <submittedName>
        <fullName evidence="4">Nucleoprotein TPR-like</fullName>
    </submittedName>
</protein>
<organism evidence="3 4">
    <name type="scientific">Saccoglossus kowalevskii</name>
    <name type="common">Acorn worm</name>
    <dbReference type="NCBI Taxonomy" id="10224"/>
    <lineage>
        <taxon>Eukaryota</taxon>
        <taxon>Metazoa</taxon>
        <taxon>Hemichordata</taxon>
        <taxon>Enteropneusta</taxon>
        <taxon>Harrimaniidae</taxon>
        <taxon>Saccoglossus</taxon>
    </lineage>
</organism>
<feature type="region of interest" description="Disordered" evidence="2">
    <location>
        <begin position="421"/>
        <end position="444"/>
    </location>
</feature>
<keyword evidence="3" id="KW-1185">Reference proteome</keyword>
<feature type="coiled-coil region" evidence="1">
    <location>
        <begin position="380"/>
        <end position="407"/>
    </location>
</feature>
<proteinExistence type="predicted"/>
<dbReference type="GeneID" id="102808904"/>
<evidence type="ECO:0000256" key="2">
    <source>
        <dbReference type="SAM" id="MobiDB-lite"/>
    </source>
</evidence>
<evidence type="ECO:0000313" key="3">
    <source>
        <dbReference type="Proteomes" id="UP000694865"/>
    </source>
</evidence>
<feature type="region of interest" description="Disordered" evidence="2">
    <location>
        <begin position="1"/>
        <end position="49"/>
    </location>
</feature>
<dbReference type="RefSeq" id="XP_006815204.1">
    <property type="nucleotide sequence ID" value="XM_006815141.1"/>
</dbReference>
<name>A0ABM0M5B3_SACKO</name>
<reference evidence="4" key="1">
    <citation type="submission" date="2025-08" db="UniProtKB">
        <authorList>
            <consortium name="RefSeq"/>
        </authorList>
    </citation>
    <scope>IDENTIFICATION</scope>
    <source>
        <tissue evidence="4">Testes</tissue>
    </source>
</reference>
<evidence type="ECO:0000313" key="4">
    <source>
        <dbReference type="RefSeq" id="XP_006815204.1"/>
    </source>
</evidence>